<name>A0A4W3J2Q7_CALMI</name>
<dbReference type="GeneTree" id="ENSGT00940000158506"/>
<evidence type="ECO:0000313" key="13">
    <source>
        <dbReference type="Proteomes" id="UP000314986"/>
    </source>
</evidence>
<keyword evidence="6" id="KW-0175">Coiled coil</keyword>
<dbReference type="GO" id="GO:0005929">
    <property type="term" value="C:cilium"/>
    <property type="evidence" value="ECO:0007669"/>
    <property type="project" value="UniProtKB-SubCell"/>
</dbReference>
<dbReference type="InterPro" id="IPR032675">
    <property type="entry name" value="LRR_dom_sf"/>
</dbReference>
<dbReference type="InterPro" id="IPR003603">
    <property type="entry name" value="U2A'_phosphoprotein32A_C"/>
</dbReference>
<evidence type="ECO:0000256" key="4">
    <source>
        <dbReference type="ARBA" id="ARBA00022614"/>
    </source>
</evidence>
<protein>
    <recommendedName>
        <fullName evidence="10">Leucine-rich repeat-containing protein 6</fullName>
    </recommendedName>
</protein>
<feature type="domain" description="U2A'/phosphoprotein 32 family A C-terminal" evidence="11">
    <location>
        <begin position="138"/>
        <end position="156"/>
    </location>
</feature>
<dbReference type="PANTHER" id="PTHR18849">
    <property type="entry name" value="LEUCINE RICH REPEAT PROTEIN"/>
    <property type="match status" value="1"/>
</dbReference>
<dbReference type="GO" id="GO:0005737">
    <property type="term" value="C:cytoplasm"/>
    <property type="evidence" value="ECO:0007669"/>
    <property type="project" value="UniProtKB-SubCell"/>
</dbReference>
<organism evidence="12 13">
    <name type="scientific">Callorhinchus milii</name>
    <name type="common">Ghost shark</name>
    <dbReference type="NCBI Taxonomy" id="7868"/>
    <lineage>
        <taxon>Eukaryota</taxon>
        <taxon>Metazoa</taxon>
        <taxon>Chordata</taxon>
        <taxon>Craniata</taxon>
        <taxon>Vertebrata</taxon>
        <taxon>Chondrichthyes</taxon>
        <taxon>Holocephali</taxon>
        <taxon>Chimaeriformes</taxon>
        <taxon>Callorhinchidae</taxon>
        <taxon>Callorhinchus</taxon>
    </lineage>
</organism>
<dbReference type="Pfam" id="PF14580">
    <property type="entry name" value="LRR_9"/>
    <property type="match status" value="1"/>
</dbReference>
<dbReference type="InterPro" id="IPR001611">
    <property type="entry name" value="Leu-rich_rpt"/>
</dbReference>
<evidence type="ECO:0000256" key="8">
    <source>
        <dbReference type="ARBA" id="ARBA00023273"/>
    </source>
</evidence>
<evidence type="ECO:0000256" key="5">
    <source>
        <dbReference type="ARBA" id="ARBA00022737"/>
    </source>
</evidence>
<dbReference type="InterPro" id="IPR056496">
    <property type="entry name" value="CS_DNAAF11_C"/>
</dbReference>
<dbReference type="PROSITE" id="PS51450">
    <property type="entry name" value="LRR"/>
    <property type="match status" value="2"/>
</dbReference>
<keyword evidence="8" id="KW-0966">Cell projection</keyword>
<dbReference type="GO" id="GO:0036158">
    <property type="term" value="P:outer dynein arm assembly"/>
    <property type="evidence" value="ECO:0007669"/>
    <property type="project" value="TreeGrafter"/>
</dbReference>
<dbReference type="STRING" id="7868.ENSCMIP00000036282"/>
<accession>A0A4W3J2Q7</accession>
<reference evidence="13" key="2">
    <citation type="journal article" date="2007" name="PLoS Biol.">
        <title>Survey sequencing and comparative analysis of the elephant shark (Callorhinchus milii) genome.</title>
        <authorList>
            <person name="Venkatesh B."/>
            <person name="Kirkness E.F."/>
            <person name="Loh Y.H."/>
            <person name="Halpern A.L."/>
            <person name="Lee A.P."/>
            <person name="Johnson J."/>
            <person name="Dandona N."/>
            <person name="Viswanathan L.D."/>
            <person name="Tay A."/>
            <person name="Venter J.C."/>
            <person name="Strausberg R.L."/>
            <person name="Brenner S."/>
        </authorList>
    </citation>
    <scope>NUCLEOTIDE SEQUENCE [LARGE SCALE GENOMIC DNA]</scope>
</reference>
<evidence type="ECO:0000256" key="10">
    <source>
        <dbReference type="ARBA" id="ARBA00050057"/>
    </source>
</evidence>
<keyword evidence="13" id="KW-1185">Reference proteome</keyword>
<reference evidence="13" key="3">
    <citation type="journal article" date="2014" name="Nature">
        <title>Elephant shark genome provides unique insights into gnathostome evolution.</title>
        <authorList>
            <consortium name="International Elephant Shark Genome Sequencing Consortium"/>
            <person name="Venkatesh B."/>
            <person name="Lee A.P."/>
            <person name="Ravi V."/>
            <person name="Maurya A.K."/>
            <person name="Lian M.M."/>
            <person name="Swann J.B."/>
            <person name="Ohta Y."/>
            <person name="Flajnik M.F."/>
            <person name="Sutoh Y."/>
            <person name="Kasahara M."/>
            <person name="Hoon S."/>
            <person name="Gangu V."/>
            <person name="Roy S.W."/>
            <person name="Irimia M."/>
            <person name="Korzh V."/>
            <person name="Kondrychyn I."/>
            <person name="Lim Z.W."/>
            <person name="Tay B.H."/>
            <person name="Tohari S."/>
            <person name="Kong K.W."/>
            <person name="Ho S."/>
            <person name="Lorente-Galdos B."/>
            <person name="Quilez J."/>
            <person name="Marques-Bonet T."/>
            <person name="Raney B.J."/>
            <person name="Ingham P.W."/>
            <person name="Tay A."/>
            <person name="Hillier L.W."/>
            <person name="Minx P."/>
            <person name="Boehm T."/>
            <person name="Wilson R.K."/>
            <person name="Brenner S."/>
            <person name="Warren W.C."/>
        </authorList>
    </citation>
    <scope>NUCLEOTIDE SEQUENCE [LARGE SCALE GENOMIC DNA]</scope>
</reference>
<dbReference type="OMA" id="QHRAVIV"/>
<evidence type="ECO:0000256" key="6">
    <source>
        <dbReference type="ARBA" id="ARBA00023054"/>
    </source>
</evidence>
<gene>
    <name evidence="12" type="primary">dnaaf11</name>
</gene>
<evidence type="ECO:0000256" key="2">
    <source>
        <dbReference type="ARBA" id="ARBA00004496"/>
    </source>
</evidence>
<dbReference type="SMART" id="SM00446">
    <property type="entry name" value="LRRcap"/>
    <property type="match status" value="1"/>
</dbReference>
<dbReference type="InParanoid" id="A0A4W3J2Q7"/>
<evidence type="ECO:0000259" key="11">
    <source>
        <dbReference type="SMART" id="SM00446"/>
    </source>
</evidence>
<evidence type="ECO:0000256" key="7">
    <source>
        <dbReference type="ARBA" id="ARBA00023069"/>
    </source>
</evidence>
<keyword evidence="5" id="KW-0677">Repeat</keyword>
<keyword evidence="3" id="KW-0963">Cytoplasm</keyword>
<dbReference type="FunFam" id="3.80.10.10:FF:000052">
    <property type="entry name" value="Leucine rich repeat containing 6"/>
    <property type="match status" value="1"/>
</dbReference>
<evidence type="ECO:0000313" key="12">
    <source>
        <dbReference type="Ensembl" id="ENSCMIP00000036282.1"/>
    </source>
</evidence>
<dbReference type="AlphaFoldDB" id="A0A4W3J2Q7"/>
<comment type="subcellular location">
    <subcellularLocation>
        <location evidence="1">Cell projection</location>
        <location evidence="1">Cilium</location>
    </subcellularLocation>
    <subcellularLocation>
        <location evidence="2">Cytoplasm</location>
    </subcellularLocation>
</comment>
<evidence type="ECO:0000256" key="1">
    <source>
        <dbReference type="ARBA" id="ARBA00004138"/>
    </source>
</evidence>
<reference evidence="12" key="5">
    <citation type="submission" date="2025-09" db="UniProtKB">
        <authorList>
            <consortium name="Ensembl"/>
        </authorList>
    </citation>
    <scope>IDENTIFICATION</scope>
</reference>
<keyword evidence="4" id="KW-0433">Leucine-rich repeat</keyword>
<reference evidence="13" key="1">
    <citation type="journal article" date="2006" name="Science">
        <title>Ancient noncoding elements conserved in the human genome.</title>
        <authorList>
            <person name="Venkatesh B."/>
            <person name="Kirkness E.F."/>
            <person name="Loh Y.H."/>
            <person name="Halpern A.L."/>
            <person name="Lee A.P."/>
            <person name="Johnson J."/>
            <person name="Dandona N."/>
            <person name="Viswanathan L.D."/>
            <person name="Tay A."/>
            <person name="Venter J.C."/>
            <person name="Strausberg R.L."/>
            <person name="Brenner S."/>
        </authorList>
    </citation>
    <scope>NUCLEOTIDE SEQUENCE [LARGE SCALE GENOMIC DNA]</scope>
</reference>
<dbReference type="Ensembl" id="ENSCMIT00000036819.1">
    <property type="protein sequence ID" value="ENSCMIP00000036282.1"/>
    <property type="gene ID" value="ENSCMIG00000015334.1"/>
</dbReference>
<dbReference type="Gene3D" id="3.80.10.10">
    <property type="entry name" value="Ribonuclease Inhibitor"/>
    <property type="match status" value="1"/>
</dbReference>
<dbReference type="Pfam" id="PF23602">
    <property type="entry name" value="CS_DNAAF11_C"/>
    <property type="match status" value="2"/>
</dbReference>
<dbReference type="Proteomes" id="UP000314986">
    <property type="component" value="Unassembled WGS sequence"/>
</dbReference>
<dbReference type="PANTHER" id="PTHR18849:SF0">
    <property type="entry name" value="CILIA- AND FLAGELLA-ASSOCIATED PROTEIN 410-RELATED"/>
    <property type="match status" value="1"/>
</dbReference>
<sequence>MTVCGTLLCEIGCLTEDLVRQRSEHNNCEISTLEEISLHQQDIEKIEHIDRWCRDLKILYFQNNLIPKLENLGKLKKLEYLNLALNNIECIENLEGCEFLNKLDLTINFVGELTSVASLKHNVHLKELFLMGNPCTEFEGYRQFVIATLPQLKQLDGKEIDRSEQIQALQDYPEVRRQVLEQQQAYLLKRAREKKEAQKYLEKKGNKEKAEEKRKPGFDGRWYTDINTIFLFNFFSCEHVQNNGHSEEEQDHKVIDEDEMNKSFWEEPTAFTPESRLETHRYLEEKRKIKEENKDKKQKPQRMLINAEGRVLNVNEPKYVKIYLDTSLLDIDIQTTYVRVMVKGKAFQLVLPAEVKPDSSFAKRSQTTGHLLVKMPKVHSKTTQRIEKLEVDPSKHSRIDVTNIVKDKKPVAEGPIKFRQESVTERNCNHDDFLDNPEVPPLLE</sequence>
<evidence type="ECO:0000256" key="3">
    <source>
        <dbReference type="ARBA" id="ARBA00022490"/>
    </source>
</evidence>
<keyword evidence="7" id="KW-0969">Cilium</keyword>
<dbReference type="SMART" id="SM00365">
    <property type="entry name" value="LRR_SD22"/>
    <property type="match status" value="3"/>
</dbReference>
<reference evidence="12" key="4">
    <citation type="submission" date="2025-08" db="UniProtKB">
        <authorList>
            <consortium name="Ensembl"/>
        </authorList>
    </citation>
    <scope>IDENTIFICATION</scope>
</reference>
<evidence type="ECO:0000256" key="9">
    <source>
        <dbReference type="ARBA" id="ARBA00049982"/>
    </source>
</evidence>
<dbReference type="SUPFAM" id="SSF52058">
    <property type="entry name" value="L domain-like"/>
    <property type="match status" value="1"/>
</dbReference>
<proteinExistence type="inferred from homology"/>
<comment type="similarity">
    <text evidence="9">Belongs to the tilB family.</text>
</comment>